<dbReference type="RefSeq" id="WP_160548315.1">
    <property type="nucleotide sequence ID" value="NZ_JBHLUU010000114.1"/>
</dbReference>
<sequence>MGKIIDINTIPRPVDLTNRKKKLEAEQQAIIEQFETIKAYTRGILEQSKNLVEESMNGLNDDANNKK</sequence>
<evidence type="ECO:0000313" key="1">
    <source>
        <dbReference type="EMBL" id="MFC0476921.1"/>
    </source>
</evidence>
<protein>
    <submittedName>
        <fullName evidence="1">Uncharacterized protein</fullName>
    </submittedName>
</protein>
<comment type="caution">
    <text evidence="1">The sequence shown here is derived from an EMBL/GenBank/DDBJ whole genome shotgun (WGS) entry which is preliminary data.</text>
</comment>
<organism evidence="1 2">
    <name type="scientific">Robertmurraya beringensis</name>
    <dbReference type="NCBI Taxonomy" id="641660"/>
    <lineage>
        <taxon>Bacteria</taxon>
        <taxon>Bacillati</taxon>
        <taxon>Bacillota</taxon>
        <taxon>Bacilli</taxon>
        <taxon>Bacillales</taxon>
        <taxon>Bacillaceae</taxon>
        <taxon>Robertmurraya</taxon>
    </lineage>
</organism>
<reference evidence="1 2" key="1">
    <citation type="submission" date="2024-09" db="EMBL/GenBank/DDBJ databases">
        <authorList>
            <person name="Sun Q."/>
            <person name="Mori K."/>
        </authorList>
    </citation>
    <scope>NUCLEOTIDE SEQUENCE [LARGE SCALE GENOMIC DNA]</scope>
    <source>
        <strain evidence="1 2">CGMCC 1.9126</strain>
    </source>
</reference>
<evidence type="ECO:0000313" key="2">
    <source>
        <dbReference type="Proteomes" id="UP001589738"/>
    </source>
</evidence>
<proteinExistence type="predicted"/>
<dbReference type="EMBL" id="JBHLUU010000114">
    <property type="protein sequence ID" value="MFC0476921.1"/>
    <property type="molecule type" value="Genomic_DNA"/>
</dbReference>
<accession>A0ABV6KUB3</accession>
<keyword evidence="2" id="KW-1185">Reference proteome</keyword>
<dbReference type="Proteomes" id="UP001589738">
    <property type="component" value="Unassembled WGS sequence"/>
</dbReference>
<name>A0ABV6KUB3_9BACI</name>
<gene>
    <name evidence="1" type="ORF">ACFFHF_17090</name>
</gene>